<keyword evidence="1 4" id="KW-0808">Transferase</keyword>
<dbReference type="RefSeq" id="WP_062484189.1">
    <property type="nucleotide sequence ID" value="NZ_CP013650.1"/>
</dbReference>
<dbReference type="PANTHER" id="PTHR43877">
    <property type="entry name" value="AMINOALKYLPHOSPHONATE N-ACETYLTRANSFERASE-RELATED-RELATED"/>
    <property type="match status" value="1"/>
</dbReference>
<evidence type="ECO:0000313" key="4">
    <source>
        <dbReference type="EMBL" id="ALT00444.1"/>
    </source>
</evidence>
<reference evidence="4 5" key="1">
    <citation type="submission" date="2015-12" db="EMBL/GenBank/DDBJ databases">
        <title>Complete genome of Lacimicrobium alkaliphilum KCTC 32984.</title>
        <authorList>
            <person name="Kim S.-G."/>
            <person name="Lee Y.-J."/>
        </authorList>
    </citation>
    <scope>NUCLEOTIDE SEQUENCE [LARGE SCALE GENOMIC DNA]</scope>
    <source>
        <strain evidence="4 5">YelD216</strain>
    </source>
</reference>
<evidence type="ECO:0000259" key="3">
    <source>
        <dbReference type="PROSITE" id="PS51186"/>
    </source>
</evidence>
<evidence type="ECO:0000256" key="1">
    <source>
        <dbReference type="ARBA" id="ARBA00022679"/>
    </source>
</evidence>
<gene>
    <name evidence="4" type="ORF">AT746_12250</name>
</gene>
<dbReference type="SUPFAM" id="SSF55729">
    <property type="entry name" value="Acyl-CoA N-acyltransferases (Nat)"/>
    <property type="match status" value="1"/>
</dbReference>
<accession>A0A0U2QRI9</accession>
<dbReference type="InterPro" id="IPR000182">
    <property type="entry name" value="GNAT_dom"/>
</dbReference>
<name>A0A0U2QRI9_9ALTE</name>
<dbReference type="Proteomes" id="UP000068447">
    <property type="component" value="Chromosome"/>
</dbReference>
<dbReference type="PANTHER" id="PTHR43877:SF2">
    <property type="entry name" value="AMINOALKYLPHOSPHONATE N-ACETYLTRANSFERASE-RELATED"/>
    <property type="match status" value="1"/>
</dbReference>
<proteinExistence type="predicted"/>
<dbReference type="CDD" id="cd04301">
    <property type="entry name" value="NAT_SF"/>
    <property type="match status" value="1"/>
</dbReference>
<sequence length="148" mass="16991">MTLRQAKIEDLAALVSFNQAMAQETEGKMLDADTLTQGVKGLLMHPEYGFYLVAEQGGQILGSLAVTFEWSDWRNALFWWIQSVYVSPSARRQGIYAGLYSRVQQMAKEQGNVCGFRLYVEKDNQAAQQTYEKLGMQECQYYMYESKR</sequence>
<feature type="domain" description="N-acetyltransferase" evidence="3">
    <location>
        <begin position="1"/>
        <end position="148"/>
    </location>
</feature>
<dbReference type="STRING" id="1526571.AT746_12250"/>
<organism evidence="4 5">
    <name type="scientific">Lacimicrobium alkaliphilum</name>
    <dbReference type="NCBI Taxonomy" id="1526571"/>
    <lineage>
        <taxon>Bacteria</taxon>
        <taxon>Pseudomonadati</taxon>
        <taxon>Pseudomonadota</taxon>
        <taxon>Gammaproteobacteria</taxon>
        <taxon>Alteromonadales</taxon>
        <taxon>Alteromonadaceae</taxon>
        <taxon>Lacimicrobium</taxon>
    </lineage>
</organism>
<dbReference type="Pfam" id="PF00583">
    <property type="entry name" value="Acetyltransf_1"/>
    <property type="match status" value="1"/>
</dbReference>
<dbReference type="AlphaFoldDB" id="A0A0U2QRI9"/>
<evidence type="ECO:0000313" key="5">
    <source>
        <dbReference type="Proteomes" id="UP000068447"/>
    </source>
</evidence>
<dbReference type="InterPro" id="IPR050832">
    <property type="entry name" value="Bact_Acetyltransf"/>
</dbReference>
<protein>
    <submittedName>
        <fullName evidence="4">GCN5 family acetyltransferase</fullName>
    </submittedName>
</protein>
<dbReference type="KEGG" id="lal:AT746_12250"/>
<dbReference type="PROSITE" id="PS51186">
    <property type="entry name" value="GNAT"/>
    <property type="match status" value="1"/>
</dbReference>
<dbReference type="InterPro" id="IPR016181">
    <property type="entry name" value="Acyl_CoA_acyltransferase"/>
</dbReference>
<dbReference type="Gene3D" id="3.40.630.30">
    <property type="match status" value="1"/>
</dbReference>
<dbReference type="GO" id="GO:0016747">
    <property type="term" value="F:acyltransferase activity, transferring groups other than amino-acyl groups"/>
    <property type="evidence" value="ECO:0007669"/>
    <property type="project" value="InterPro"/>
</dbReference>
<keyword evidence="5" id="KW-1185">Reference proteome</keyword>
<dbReference type="OrthoDB" id="9805924at2"/>
<keyword evidence="2" id="KW-0012">Acyltransferase</keyword>
<dbReference type="EMBL" id="CP013650">
    <property type="protein sequence ID" value="ALT00444.1"/>
    <property type="molecule type" value="Genomic_DNA"/>
</dbReference>
<evidence type="ECO:0000256" key="2">
    <source>
        <dbReference type="ARBA" id="ARBA00023315"/>
    </source>
</evidence>